<dbReference type="Proteomes" id="UP001183607">
    <property type="component" value="Unassembled WGS sequence"/>
</dbReference>
<dbReference type="InterPro" id="IPR000014">
    <property type="entry name" value="PAS"/>
</dbReference>
<dbReference type="FunFam" id="3.30.450.40:FF:000035">
    <property type="entry name" value="PAS sensor protein"/>
    <property type="match status" value="1"/>
</dbReference>
<dbReference type="GO" id="GO:0004722">
    <property type="term" value="F:protein serine/threonine phosphatase activity"/>
    <property type="evidence" value="ECO:0007669"/>
    <property type="project" value="UniProtKB-EC"/>
</dbReference>
<keyword evidence="14 22" id="KW-1133">Transmembrane helix</keyword>
<dbReference type="AlphaFoldDB" id="A0ABD5E515"/>
<proteinExistence type="predicted"/>
<dbReference type="SUPFAM" id="SSF81606">
    <property type="entry name" value="PP2C-like"/>
    <property type="match status" value="1"/>
</dbReference>
<keyword evidence="8" id="KW-0547">Nucleotide-binding</keyword>
<evidence type="ECO:0000256" key="1">
    <source>
        <dbReference type="ARBA" id="ARBA00004651"/>
    </source>
</evidence>
<evidence type="ECO:0000256" key="8">
    <source>
        <dbReference type="ARBA" id="ARBA00022741"/>
    </source>
</evidence>
<dbReference type="SUPFAM" id="SSF55781">
    <property type="entry name" value="GAF domain-like"/>
    <property type="match status" value="1"/>
</dbReference>
<evidence type="ECO:0000256" key="4">
    <source>
        <dbReference type="ARBA" id="ARBA00022553"/>
    </source>
</evidence>
<keyword evidence="6 22" id="KW-0812">Transmembrane</keyword>
<feature type="transmembrane region" description="Helical" evidence="22">
    <location>
        <begin position="21"/>
        <end position="45"/>
    </location>
</feature>
<keyword evidence="9" id="KW-0418">Kinase</keyword>
<evidence type="ECO:0000256" key="17">
    <source>
        <dbReference type="ARBA" id="ARBA00023211"/>
    </source>
</evidence>
<reference evidence="25" key="1">
    <citation type="submission" date="2023-07" db="EMBL/GenBank/DDBJ databases">
        <title>30 novel species of actinomycetes from the DSMZ collection.</title>
        <authorList>
            <person name="Nouioui I."/>
        </authorList>
    </citation>
    <scope>NUCLEOTIDE SEQUENCE [LARGE SCALE GENOMIC DNA]</scope>
    <source>
        <strain evidence="25">DSM 41982</strain>
    </source>
</reference>
<accession>A0ABD5E515</accession>
<dbReference type="InterPro" id="IPR036457">
    <property type="entry name" value="PPM-type-like_dom_sf"/>
</dbReference>
<dbReference type="InterPro" id="IPR029016">
    <property type="entry name" value="GAF-like_dom_sf"/>
</dbReference>
<evidence type="ECO:0000256" key="3">
    <source>
        <dbReference type="ARBA" id="ARBA00022475"/>
    </source>
</evidence>
<evidence type="ECO:0000256" key="21">
    <source>
        <dbReference type="ARBA" id="ARBA00081350"/>
    </source>
</evidence>
<comment type="subcellular location">
    <subcellularLocation>
        <location evidence="1">Cell membrane</location>
        <topology evidence="1">Multi-pass membrane protein</topology>
    </subcellularLocation>
</comment>
<dbReference type="InterPro" id="IPR036890">
    <property type="entry name" value="HATPase_C_sf"/>
</dbReference>
<dbReference type="Pfam" id="PF13581">
    <property type="entry name" value="HATPase_c_2"/>
    <property type="match status" value="1"/>
</dbReference>
<dbReference type="PANTHER" id="PTHR43156:SF2">
    <property type="entry name" value="STAGE II SPORULATION PROTEIN E"/>
    <property type="match status" value="1"/>
</dbReference>
<dbReference type="GO" id="GO:0000160">
    <property type="term" value="P:phosphorelay signal transduction system"/>
    <property type="evidence" value="ECO:0007669"/>
    <property type="project" value="UniProtKB-KW"/>
</dbReference>
<dbReference type="EC" id="3.1.3.16" evidence="2"/>
<evidence type="ECO:0000256" key="22">
    <source>
        <dbReference type="SAM" id="Phobius"/>
    </source>
</evidence>
<evidence type="ECO:0000256" key="15">
    <source>
        <dbReference type="ARBA" id="ARBA00023012"/>
    </source>
</evidence>
<dbReference type="GO" id="GO:0005524">
    <property type="term" value="F:ATP binding"/>
    <property type="evidence" value="ECO:0007669"/>
    <property type="project" value="UniProtKB-KW"/>
</dbReference>
<dbReference type="InterPro" id="IPR052016">
    <property type="entry name" value="Bact_Sigma-Reg"/>
</dbReference>
<dbReference type="Gene3D" id="3.30.565.10">
    <property type="entry name" value="Histidine kinase-like ATPase, C-terminal domain"/>
    <property type="match status" value="1"/>
</dbReference>
<dbReference type="Gene3D" id="3.60.40.10">
    <property type="entry name" value="PPM-type phosphatase domain"/>
    <property type="match status" value="1"/>
</dbReference>
<dbReference type="FunFam" id="3.30.565.10:FF:000028">
    <property type="entry name" value="PAS sensor protein"/>
    <property type="match status" value="1"/>
</dbReference>
<evidence type="ECO:0000256" key="6">
    <source>
        <dbReference type="ARBA" id="ARBA00022692"/>
    </source>
</evidence>
<dbReference type="SUPFAM" id="SSF55785">
    <property type="entry name" value="PYP-like sensor domain (PAS domain)"/>
    <property type="match status" value="1"/>
</dbReference>
<name>A0ABD5E515_9ACTN</name>
<keyword evidence="4" id="KW-0597">Phosphoprotein</keyword>
<dbReference type="InterPro" id="IPR003594">
    <property type="entry name" value="HATPase_dom"/>
</dbReference>
<evidence type="ECO:0000313" key="24">
    <source>
        <dbReference type="EMBL" id="MDT0415897.1"/>
    </source>
</evidence>
<dbReference type="PANTHER" id="PTHR43156">
    <property type="entry name" value="STAGE II SPORULATION PROTEIN E-RELATED"/>
    <property type="match status" value="1"/>
</dbReference>
<dbReference type="Pfam" id="PF13185">
    <property type="entry name" value="GAF_2"/>
    <property type="match status" value="1"/>
</dbReference>
<dbReference type="Pfam" id="PF17203">
    <property type="entry name" value="sCache_3_2"/>
    <property type="match status" value="1"/>
</dbReference>
<dbReference type="InterPro" id="IPR035965">
    <property type="entry name" value="PAS-like_dom_sf"/>
</dbReference>
<dbReference type="SMART" id="SM00065">
    <property type="entry name" value="GAF"/>
    <property type="match status" value="1"/>
</dbReference>
<organism evidence="24 25">
    <name type="scientific">Streptomyces evansiae</name>
    <dbReference type="NCBI Taxonomy" id="3075535"/>
    <lineage>
        <taxon>Bacteria</taxon>
        <taxon>Bacillati</taxon>
        <taxon>Actinomycetota</taxon>
        <taxon>Actinomycetes</taxon>
        <taxon>Kitasatosporales</taxon>
        <taxon>Streptomycetaceae</taxon>
        <taxon>Streptomyces</taxon>
    </lineage>
</organism>
<keyword evidence="12" id="KW-0460">Magnesium</keyword>
<dbReference type="InterPro" id="IPR033463">
    <property type="entry name" value="sCache_3"/>
</dbReference>
<keyword evidence="15" id="KW-0902">Two-component regulatory system</keyword>
<evidence type="ECO:0000256" key="12">
    <source>
        <dbReference type="ARBA" id="ARBA00022842"/>
    </source>
</evidence>
<evidence type="ECO:0000256" key="13">
    <source>
        <dbReference type="ARBA" id="ARBA00022912"/>
    </source>
</evidence>
<comment type="function">
    <text evidence="19">Primarily acts as an independent SigF regulator that is sensitive to the osmosensory signal, mediating the cross talk of PknD with the SigF regulon. Possesses both phosphatase and kinase activities. The kinase domain functions as a classic anti-sigma factor-like kinase to phosphorylate the anti-anti-sigma factor domain at the canonical regulatory site, and the phosphatase domain antagonizes this activity.</text>
</comment>
<evidence type="ECO:0000256" key="11">
    <source>
        <dbReference type="ARBA" id="ARBA00022840"/>
    </source>
</evidence>
<dbReference type="RefSeq" id="WP_093854713.1">
    <property type="nucleotide sequence ID" value="NZ_JAVRER010000011.1"/>
</dbReference>
<dbReference type="GO" id="GO:0046872">
    <property type="term" value="F:metal ion binding"/>
    <property type="evidence" value="ECO:0007669"/>
    <property type="project" value="UniProtKB-KW"/>
</dbReference>
<evidence type="ECO:0000256" key="18">
    <source>
        <dbReference type="ARBA" id="ARBA00047761"/>
    </source>
</evidence>
<dbReference type="GO" id="GO:0016301">
    <property type="term" value="F:kinase activity"/>
    <property type="evidence" value="ECO:0007669"/>
    <property type="project" value="UniProtKB-KW"/>
</dbReference>
<dbReference type="InterPro" id="IPR029151">
    <property type="entry name" value="Sensor-like_sf"/>
</dbReference>
<dbReference type="CDD" id="cd16936">
    <property type="entry name" value="HATPase_RsbW-like"/>
    <property type="match status" value="1"/>
</dbReference>
<evidence type="ECO:0000256" key="10">
    <source>
        <dbReference type="ARBA" id="ARBA00022801"/>
    </source>
</evidence>
<evidence type="ECO:0000256" key="2">
    <source>
        <dbReference type="ARBA" id="ARBA00013081"/>
    </source>
</evidence>
<dbReference type="GO" id="GO:0005886">
    <property type="term" value="C:plasma membrane"/>
    <property type="evidence" value="ECO:0007669"/>
    <property type="project" value="UniProtKB-SubCell"/>
</dbReference>
<comment type="caution">
    <text evidence="24">The sequence shown here is derived from an EMBL/GenBank/DDBJ whole genome shotgun (WGS) entry which is preliminary data.</text>
</comment>
<sequence length="917" mass="99038">MRATRVLRRARALFPRRPHSLAGQVFALQLLVIVVLALLMAAVFVREVHFRATREAYDRSRAVSETFAHAPGTVAAMRSRDPSAVLQPSAEAAREKADVTYVVAFDPAGIRWSHPDPSLIGKHVSGDFSRARAGKPFQEVFDSSRFGEAVETTSPVLDGRHHIVGFVSAGIRLQSINDVFVGELPVLGGLFAVALALAVVGTALVSRRLRSQTHGLGPAGMTRMYEHHDAVLHAVREGVVIVGPDERLLLVNDEARRLLGLNGEEVTDRDVHEVGMAPGIASLLASGHAANDEMRAVGDRLVAFNQRPVSEDGEGRQGSVATLRDTTELRELANRAEFARDRLQLLYDASVRIGTTLDTVRTAEELAEIAVPRFADYVSVELLEPVLRGEEPTLVGTEMRRVTARGIRDDHPLLPAGEVIDFLPGSPVADAVVTGRAQLRTDLTDSAEWSTHAPERAREVVDFGIHSLVSVPLRARGVVLGMADFWRSEQPPYDAEDVSFAEELAARAAVAVDNARRFTREHSMAVTLQRSLLPRALPEQSGLEVAYRYLPTKTGVGGDWFDVIPLSGARFALVVGDVVGHGVHAAATMGRLRTAVHNFSALDLAPDELLAHLDELVARMDEDEDNAESPGGDDPAVTGATCLYAVYDQVSGVCAVARAGHPGPALVTPDGVASYPDIPGSPPLGLGSGLPVEKTDLALPPDSLFVLFTDGLVKDRERDIGTGLALLRDTLAVPGRGPEETCGAVMDRLLVPEPGDDVTLLVTRTRRMSPERIAEWDIPSDPAAVSRLRGEVLARLDAWGLDDLSYTTGLITSELVTNAIRYGAPPARLRLLHDVSGLICEVTDSNSTAPHLRRAKSSDEGGRGLFLVAQFADRWGTRYLNRGKVIWTEQLLTDGDREAGEQDADALLDQWSDEDLG</sequence>
<keyword evidence="5" id="KW-0808">Transferase</keyword>
<dbReference type="Pfam" id="PF07228">
    <property type="entry name" value="SpoIIE"/>
    <property type="match status" value="1"/>
</dbReference>
<evidence type="ECO:0000256" key="20">
    <source>
        <dbReference type="ARBA" id="ARBA00075117"/>
    </source>
</evidence>
<keyword evidence="10" id="KW-0378">Hydrolase</keyword>
<dbReference type="InterPro" id="IPR001932">
    <property type="entry name" value="PPM-type_phosphatase-like_dom"/>
</dbReference>
<evidence type="ECO:0000256" key="19">
    <source>
        <dbReference type="ARBA" id="ARBA00056274"/>
    </source>
</evidence>
<feature type="domain" description="PAS" evidence="23">
    <location>
        <begin position="224"/>
        <end position="269"/>
    </location>
</feature>
<dbReference type="Pfam" id="PF08448">
    <property type="entry name" value="PAS_4"/>
    <property type="match status" value="1"/>
</dbReference>
<evidence type="ECO:0000256" key="5">
    <source>
        <dbReference type="ARBA" id="ARBA00022679"/>
    </source>
</evidence>
<evidence type="ECO:0000256" key="9">
    <source>
        <dbReference type="ARBA" id="ARBA00022777"/>
    </source>
</evidence>
<protein>
    <recommendedName>
        <fullName evidence="2">protein-serine/threonine phosphatase</fullName>
        <ecNumber evidence="2">3.1.3.16</ecNumber>
    </recommendedName>
    <alternativeName>
        <fullName evidence="21">Protein-serine/threonine phosphatase</fullName>
    </alternativeName>
    <alternativeName>
        <fullName evidence="20">Serine/threonine-protein kinase</fullName>
    </alternativeName>
</protein>
<keyword evidence="11" id="KW-0067">ATP-binding</keyword>
<keyword evidence="7" id="KW-0479">Metal-binding</keyword>
<dbReference type="InterPro" id="IPR013656">
    <property type="entry name" value="PAS_4"/>
</dbReference>
<evidence type="ECO:0000256" key="14">
    <source>
        <dbReference type="ARBA" id="ARBA00022989"/>
    </source>
</evidence>
<keyword evidence="16 22" id="KW-0472">Membrane</keyword>
<dbReference type="EMBL" id="JAVRER010000011">
    <property type="protein sequence ID" value="MDT0415897.1"/>
    <property type="molecule type" value="Genomic_DNA"/>
</dbReference>
<evidence type="ECO:0000259" key="23">
    <source>
        <dbReference type="PROSITE" id="PS50112"/>
    </source>
</evidence>
<keyword evidence="3" id="KW-1003">Cell membrane</keyword>
<dbReference type="FunFam" id="3.60.40.10:FF:000005">
    <property type="entry name" value="Serine/threonine protein phosphatase"/>
    <property type="match status" value="1"/>
</dbReference>
<dbReference type="InterPro" id="IPR003018">
    <property type="entry name" value="GAF"/>
</dbReference>
<evidence type="ECO:0000256" key="7">
    <source>
        <dbReference type="ARBA" id="ARBA00022723"/>
    </source>
</evidence>
<evidence type="ECO:0000313" key="25">
    <source>
        <dbReference type="Proteomes" id="UP001183607"/>
    </source>
</evidence>
<comment type="catalytic activity">
    <reaction evidence="18">
        <text>O-phospho-L-seryl-[protein] + H2O = L-seryl-[protein] + phosphate</text>
        <dbReference type="Rhea" id="RHEA:20629"/>
        <dbReference type="Rhea" id="RHEA-COMP:9863"/>
        <dbReference type="Rhea" id="RHEA-COMP:11604"/>
        <dbReference type="ChEBI" id="CHEBI:15377"/>
        <dbReference type="ChEBI" id="CHEBI:29999"/>
        <dbReference type="ChEBI" id="CHEBI:43474"/>
        <dbReference type="ChEBI" id="CHEBI:83421"/>
        <dbReference type="EC" id="3.1.3.16"/>
    </reaction>
</comment>
<dbReference type="SMART" id="SM00091">
    <property type="entry name" value="PAS"/>
    <property type="match status" value="1"/>
</dbReference>
<dbReference type="Gene3D" id="3.30.450.40">
    <property type="match status" value="1"/>
</dbReference>
<evidence type="ECO:0000256" key="16">
    <source>
        <dbReference type="ARBA" id="ARBA00023136"/>
    </source>
</evidence>
<gene>
    <name evidence="24" type="ORF">RM574_10385</name>
</gene>
<dbReference type="SMART" id="SM00331">
    <property type="entry name" value="PP2C_SIG"/>
    <property type="match status" value="1"/>
</dbReference>
<keyword evidence="13" id="KW-0904">Protein phosphatase</keyword>
<dbReference type="Gene3D" id="3.30.450.20">
    <property type="entry name" value="PAS domain"/>
    <property type="match status" value="2"/>
</dbReference>
<keyword evidence="17" id="KW-0464">Manganese</keyword>
<dbReference type="PROSITE" id="PS50112">
    <property type="entry name" value="PAS"/>
    <property type="match status" value="1"/>
</dbReference>
<dbReference type="SUPFAM" id="SSF103190">
    <property type="entry name" value="Sensory domain-like"/>
    <property type="match status" value="1"/>
</dbReference>